<proteinExistence type="predicted"/>
<evidence type="ECO:0000313" key="2">
    <source>
        <dbReference type="EMBL" id="KPP70431.1"/>
    </source>
</evidence>
<comment type="caution">
    <text evidence="2">The sequence shown here is derived from an EMBL/GenBank/DDBJ whole genome shotgun (WGS) entry which is preliminary data.</text>
</comment>
<accession>A0A0P7X7T4</accession>
<dbReference type="Proteomes" id="UP000034805">
    <property type="component" value="Unassembled WGS sequence"/>
</dbReference>
<feature type="compositionally biased region" description="Polar residues" evidence="1">
    <location>
        <begin position="1"/>
        <end position="14"/>
    </location>
</feature>
<gene>
    <name evidence="2" type="ORF">Z043_110742</name>
</gene>
<dbReference type="EMBL" id="JARO02003464">
    <property type="protein sequence ID" value="KPP70431.1"/>
    <property type="molecule type" value="Genomic_DNA"/>
</dbReference>
<name>A0A0P7X7T4_SCLFO</name>
<evidence type="ECO:0000256" key="1">
    <source>
        <dbReference type="SAM" id="MobiDB-lite"/>
    </source>
</evidence>
<feature type="region of interest" description="Disordered" evidence="1">
    <location>
        <begin position="1"/>
        <end position="21"/>
    </location>
</feature>
<dbReference type="AlphaFoldDB" id="A0A0P7X7T4"/>
<protein>
    <submittedName>
        <fullName evidence="2">Uncharacterized protein</fullName>
    </submittedName>
</protein>
<organism evidence="2 3">
    <name type="scientific">Scleropages formosus</name>
    <name type="common">Asian bonytongue</name>
    <name type="synonym">Osteoglossum formosum</name>
    <dbReference type="NCBI Taxonomy" id="113540"/>
    <lineage>
        <taxon>Eukaryota</taxon>
        <taxon>Metazoa</taxon>
        <taxon>Chordata</taxon>
        <taxon>Craniata</taxon>
        <taxon>Vertebrata</taxon>
        <taxon>Euteleostomi</taxon>
        <taxon>Actinopterygii</taxon>
        <taxon>Neopterygii</taxon>
        <taxon>Teleostei</taxon>
        <taxon>Osteoglossocephala</taxon>
        <taxon>Osteoglossomorpha</taxon>
        <taxon>Osteoglossiformes</taxon>
        <taxon>Osteoglossidae</taxon>
        <taxon>Scleropages</taxon>
    </lineage>
</organism>
<sequence length="62" mass="6425">MIVRPNSSVSSILGGTQGPEEVSRSECVLGFIPVIYYSALLCVGVPGTSQIAGVTAVEEQDL</sequence>
<evidence type="ECO:0000313" key="3">
    <source>
        <dbReference type="Proteomes" id="UP000034805"/>
    </source>
</evidence>
<reference evidence="2 3" key="1">
    <citation type="submission" date="2015-08" db="EMBL/GenBank/DDBJ databases">
        <title>The genome of the Asian arowana (Scleropages formosus).</title>
        <authorList>
            <person name="Tan M.H."/>
            <person name="Gan H.M."/>
            <person name="Croft L.J."/>
            <person name="Austin C.M."/>
        </authorList>
    </citation>
    <scope>NUCLEOTIDE SEQUENCE [LARGE SCALE GENOMIC DNA]</scope>
    <source>
        <strain evidence="2">Aro1</strain>
    </source>
</reference>